<evidence type="ECO:0000256" key="12">
    <source>
        <dbReference type="PROSITE-ProRule" id="PRU00560"/>
    </source>
</evidence>
<evidence type="ECO:0000256" key="1">
    <source>
        <dbReference type="ARBA" id="ARBA00009922"/>
    </source>
</evidence>
<protein>
    <recommendedName>
        <fullName evidence="9">DNA 3'-5' helicase</fullName>
        <ecNumber evidence="9">5.6.2.4</ecNumber>
    </recommendedName>
    <alternativeName>
        <fullName evidence="10">DNA 3'-5' helicase II</fullName>
    </alternativeName>
</protein>
<dbReference type="PANTHER" id="PTHR11070">
    <property type="entry name" value="UVRD / RECB / PCRA DNA HELICASE FAMILY MEMBER"/>
    <property type="match status" value="1"/>
</dbReference>
<dbReference type="InterPro" id="IPR027417">
    <property type="entry name" value="P-loop_NTPase"/>
</dbReference>
<evidence type="ECO:0000256" key="10">
    <source>
        <dbReference type="ARBA" id="ARBA00034923"/>
    </source>
</evidence>
<name>A0A2L0F7C8_SORCE</name>
<dbReference type="SUPFAM" id="SSF52540">
    <property type="entry name" value="P-loop containing nucleoside triphosphate hydrolases"/>
    <property type="match status" value="1"/>
</dbReference>
<dbReference type="Gene3D" id="1.10.486.10">
    <property type="entry name" value="PCRA, domain 4"/>
    <property type="match status" value="1"/>
</dbReference>
<dbReference type="Gene3D" id="3.40.50.300">
    <property type="entry name" value="P-loop containing nucleotide triphosphate hydrolases"/>
    <property type="match status" value="2"/>
</dbReference>
<sequence length="685" mass="76225">MLVLAGAGSGKTRVVTARIARLLDRGIPARSVLAMTFTNKAAAEMHERVGKLVGSKVAKELKVCTFHRFGLDVLGAETRALGLRGSTFAIFDQADAMGVIREILRELRAGKSYDVGAILSRISNAKNAFLDPESWAEAQRQGKGIDDYDEISMLVYPRYMAALRGFQAFDFDDLICEVVRLWQSRPDVLERWRMRYRFVIVDEYQDTNRAQLELLRLLAGEHRNVVVVGDDDQSIYAWRGADVRNILDFEEHFGGAKVVKLEHNYRSRKPILDVANAVLAKSNARRHGKTLIATRLEGDAVRSIICVDPDVEASFVATEAQRLLEREGARPKDIAVLYRSNLQAAAIESALKERQIPIRMIGGTQFFERKEVKDLIAYLRVSLNPNDEMSLRRILNYPARGIGEVAVSKLSAHATAHDTSLWTAVSRPHAVHELGSAAIEGCRQLMRIIEGTRARFDRGEASAAVARALLADAGFKEDIMAGSSTNNAAARRWGNLEGLLNVFARRDERGKGDRESFGEFLRLLALRQESEEEEATDRVTLTTMHGAKGLEFPFVFVIGLEEGLMPHQRSLDERATDAAPVTGEGDAVGHSIEEERRLFYVAVTRARDRLYLTRAKHRGSRGKMVPRTPSRFVLEIPPELVEEREELAPVAPAMEKVKAGAASVLAALSINPFVSDPPLIPRRRS</sequence>
<dbReference type="AlphaFoldDB" id="A0A2L0F7C8"/>
<dbReference type="Gene3D" id="1.10.10.160">
    <property type="match status" value="1"/>
</dbReference>
<evidence type="ECO:0000256" key="7">
    <source>
        <dbReference type="ARBA" id="ARBA00023235"/>
    </source>
</evidence>
<feature type="domain" description="UvrD-like helicase C-terminal" evidence="14">
    <location>
        <begin position="270"/>
        <end position="549"/>
    </location>
</feature>
<dbReference type="EC" id="5.6.2.4" evidence="9"/>
<evidence type="ECO:0000256" key="3">
    <source>
        <dbReference type="ARBA" id="ARBA00022801"/>
    </source>
</evidence>
<evidence type="ECO:0000256" key="9">
    <source>
        <dbReference type="ARBA" id="ARBA00034808"/>
    </source>
</evidence>
<evidence type="ECO:0000256" key="8">
    <source>
        <dbReference type="ARBA" id="ARBA00034617"/>
    </source>
</evidence>
<dbReference type="CDD" id="cd18807">
    <property type="entry name" value="SF1_C_UvrD"/>
    <property type="match status" value="1"/>
</dbReference>
<evidence type="ECO:0000256" key="6">
    <source>
        <dbReference type="ARBA" id="ARBA00023125"/>
    </source>
</evidence>
<comment type="catalytic activity">
    <reaction evidence="8">
        <text>Couples ATP hydrolysis with the unwinding of duplex DNA by translocating in the 3'-5' direction.</text>
        <dbReference type="EC" id="5.6.2.4"/>
    </reaction>
</comment>
<dbReference type="InterPro" id="IPR013986">
    <property type="entry name" value="DExx_box_DNA_helicase_dom_sf"/>
</dbReference>
<evidence type="ECO:0000256" key="5">
    <source>
        <dbReference type="ARBA" id="ARBA00022840"/>
    </source>
</evidence>
<dbReference type="PROSITE" id="PS51217">
    <property type="entry name" value="UVRD_HELICASE_CTER"/>
    <property type="match status" value="1"/>
</dbReference>
<evidence type="ECO:0000259" key="14">
    <source>
        <dbReference type="PROSITE" id="PS51217"/>
    </source>
</evidence>
<feature type="binding site" evidence="12">
    <location>
        <begin position="5"/>
        <end position="12"/>
    </location>
    <ligand>
        <name>ATP</name>
        <dbReference type="ChEBI" id="CHEBI:30616"/>
    </ligand>
</feature>
<dbReference type="GO" id="GO:0016887">
    <property type="term" value="F:ATP hydrolysis activity"/>
    <property type="evidence" value="ECO:0007669"/>
    <property type="project" value="RHEA"/>
</dbReference>
<gene>
    <name evidence="15" type="primary">rep</name>
    <name evidence="15" type="ORF">SOCE26_089310</name>
</gene>
<feature type="domain" description="UvrD-like helicase ATP-binding" evidence="13">
    <location>
        <begin position="1"/>
        <end position="268"/>
    </location>
</feature>
<comment type="catalytic activity">
    <reaction evidence="11">
        <text>ATP + H2O = ADP + phosphate + H(+)</text>
        <dbReference type="Rhea" id="RHEA:13065"/>
        <dbReference type="ChEBI" id="CHEBI:15377"/>
        <dbReference type="ChEBI" id="CHEBI:15378"/>
        <dbReference type="ChEBI" id="CHEBI:30616"/>
        <dbReference type="ChEBI" id="CHEBI:43474"/>
        <dbReference type="ChEBI" id="CHEBI:456216"/>
        <dbReference type="EC" id="5.6.2.4"/>
    </reaction>
</comment>
<evidence type="ECO:0000313" key="16">
    <source>
        <dbReference type="Proteomes" id="UP000238348"/>
    </source>
</evidence>
<evidence type="ECO:0000256" key="11">
    <source>
        <dbReference type="ARBA" id="ARBA00048988"/>
    </source>
</evidence>
<dbReference type="CDD" id="cd17932">
    <property type="entry name" value="DEXQc_UvrD"/>
    <property type="match status" value="1"/>
</dbReference>
<dbReference type="GO" id="GO:0000725">
    <property type="term" value="P:recombinational repair"/>
    <property type="evidence" value="ECO:0007669"/>
    <property type="project" value="TreeGrafter"/>
</dbReference>
<keyword evidence="6" id="KW-0238">DNA-binding</keyword>
<dbReference type="Pfam" id="PF00580">
    <property type="entry name" value="UvrD-helicase"/>
    <property type="match status" value="1"/>
</dbReference>
<dbReference type="InterPro" id="IPR014016">
    <property type="entry name" value="UvrD-like_ATP-bd"/>
</dbReference>
<comment type="similarity">
    <text evidence="1">Belongs to the helicase family. UvrD subfamily.</text>
</comment>
<dbReference type="Pfam" id="PF13361">
    <property type="entry name" value="UvrD_C"/>
    <property type="match status" value="1"/>
</dbReference>
<evidence type="ECO:0000256" key="2">
    <source>
        <dbReference type="ARBA" id="ARBA00022741"/>
    </source>
</evidence>
<keyword evidence="4 12" id="KW-0347">Helicase</keyword>
<dbReference type="GO" id="GO:0043138">
    <property type="term" value="F:3'-5' DNA helicase activity"/>
    <property type="evidence" value="ECO:0007669"/>
    <property type="project" value="UniProtKB-EC"/>
</dbReference>
<dbReference type="GO" id="GO:0005829">
    <property type="term" value="C:cytosol"/>
    <property type="evidence" value="ECO:0007669"/>
    <property type="project" value="TreeGrafter"/>
</dbReference>
<keyword evidence="5 12" id="KW-0067">ATP-binding</keyword>
<dbReference type="Proteomes" id="UP000238348">
    <property type="component" value="Chromosome"/>
</dbReference>
<keyword evidence="7" id="KW-0413">Isomerase</keyword>
<accession>A0A2L0F7C8</accession>
<reference evidence="15 16" key="1">
    <citation type="submission" date="2015-09" db="EMBL/GenBank/DDBJ databases">
        <title>Sorangium comparison.</title>
        <authorList>
            <person name="Zaburannyi N."/>
            <person name="Bunk B."/>
            <person name="Overmann J."/>
            <person name="Mueller R."/>
        </authorList>
    </citation>
    <scope>NUCLEOTIDE SEQUENCE [LARGE SCALE GENOMIC DNA]</scope>
    <source>
        <strain evidence="15 16">So ce26</strain>
    </source>
</reference>
<proteinExistence type="inferred from homology"/>
<dbReference type="InterPro" id="IPR000212">
    <property type="entry name" value="DNA_helicase_UvrD/REP"/>
</dbReference>
<organism evidence="15 16">
    <name type="scientific">Sorangium cellulosum</name>
    <name type="common">Polyangium cellulosum</name>
    <dbReference type="NCBI Taxonomy" id="56"/>
    <lineage>
        <taxon>Bacteria</taxon>
        <taxon>Pseudomonadati</taxon>
        <taxon>Myxococcota</taxon>
        <taxon>Polyangia</taxon>
        <taxon>Polyangiales</taxon>
        <taxon>Polyangiaceae</taxon>
        <taxon>Sorangium</taxon>
    </lineage>
</organism>
<dbReference type="EMBL" id="CP012673">
    <property type="protein sequence ID" value="AUX47411.1"/>
    <property type="molecule type" value="Genomic_DNA"/>
</dbReference>
<dbReference type="PROSITE" id="PS51198">
    <property type="entry name" value="UVRD_HELICASE_ATP_BIND"/>
    <property type="match status" value="1"/>
</dbReference>
<keyword evidence="3 12" id="KW-0378">Hydrolase</keyword>
<dbReference type="InterPro" id="IPR014017">
    <property type="entry name" value="DNA_helicase_UvrD-like_C"/>
</dbReference>
<dbReference type="GO" id="GO:0003677">
    <property type="term" value="F:DNA binding"/>
    <property type="evidence" value="ECO:0007669"/>
    <property type="project" value="UniProtKB-KW"/>
</dbReference>
<evidence type="ECO:0000313" key="15">
    <source>
        <dbReference type="EMBL" id="AUX47411.1"/>
    </source>
</evidence>
<dbReference type="GO" id="GO:0005524">
    <property type="term" value="F:ATP binding"/>
    <property type="evidence" value="ECO:0007669"/>
    <property type="project" value="UniProtKB-UniRule"/>
</dbReference>
<dbReference type="OrthoDB" id="9810135at2"/>
<dbReference type="PANTHER" id="PTHR11070:SF2">
    <property type="entry name" value="ATP-DEPENDENT DNA HELICASE SRS2"/>
    <property type="match status" value="1"/>
</dbReference>
<evidence type="ECO:0000256" key="4">
    <source>
        <dbReference type="ARBA" id="ARBA00022806"/>
    </source>
</evidence>
<evidence type="ECO:0000259" key="13">
    <source>
        <dbReference type="PROSITE" id="PS51198"/>
    </source>
</evidence>
<keyword evidence="2 12" id="KW-0547">Nucleotide-binding</keyword>